<dbReference type="EMBL" id="CH445345">
    <property type="protein sequence ID" value="EAT80681.1"/>
    <property type="molecule type" value="Genomic_DNA"/>
</dbReference>
<dbReference type="GeneID" id="5979405"/>
<dbReference type="Proteomes" id="UP000001055">
    <property type="component" value="Unassembled WGS sequence"/>
</dbReference>
<gene>
    <name evidence="2" type="ORF">SNOG_12269</name>
</gene>
<dbReference type="AlphaFoldDB" id="Q0U7J5"/>
<evidence type="ECO:0000313" key="3">
    <source>
        <dbReference type="Proteomes" id="UP000001055"/>
    </source>
</evidence>
<accession>Q0U7J5</accession>
<protein>
    <submittedName>
        <fullName evidence="2">Uncharacterized protein</fullName>
    </submittedName>
</protein>
<sequence>MTNTKDSESNLLNFQSHQGGQMERDVHYNQQPLIHSDWSMYNRFSGYAHIATTAMPSSRTGADAGLGTEMRYVLHLGLEVMSAMCLRFGYHYIRINSSAIATYQNRWLEGM</sequence>
<organism evidence="2 3">
    <name type="scientific">Phaeosphaeria nodorum (strain SN15 / ATCC MYA-4574 / FGSC 10173)</name>
    <name type="common">Glume blotch fungus</name>
    <name type="synonym">Parastagonospora nodorum</name>
    <dbReference type="NCBI Taxonomy" id="321614"/>
    <lineage>
        <taxon>Eukaryota</taxon>
        <taxon>Fungi</taxon>
        <taxon>Dikarya</taxon>
        <taxon>Ascomycota</taxon>
        <taxon>Pezizomycotina</taxon>
        <taxon>Dothideomycetes</taxon>
        <taxon>Pleosporomycetidae</taxon>
        <taxon>Pleosporales</taxon>
        <taxon>Pleosporineae</taxon>
        <taxon>Phaeosphaeriaceae</taxon>
        <taxon>Parastagonospora</taxon>
    </lineage>
</organism>
<feature type="compositionally biased region" description="Polar residues" evidence="1">
    <location>
        <begin position="9"/>
        <end position="19"/>
    </location>
</feature>
<evidence type="ECO:0000256" key="1">
    <source>
        <dbReference type="SAM" id="MobiDB-lite"/>
    </source>
</evidence>
<reference evidence="3" key="1">
    <citation type="journal article" date="2007" name="Plant Cell">
        <title>Dothideomycete-plant interactions illuminated by genome sequencing and EST analysis of the wheat pathogen Stagonospora nodorum.</title>
        <authorList>
            <person name="Hane J.K."/>
            <person name="Lowe R.G."/>
            <person name="Solomon P.S."/>
            <person name="Tan K.C."/>
            <person name="Schoch C.L."/>
            <person name="Spatafora J.W."/>
            <person name="Crous P.W."/>
            <person name="Kodira C."/>
            <person name="Birren B.W."/>
            <person name="Galagan J.E."/>
            <person name="Torriani S.F."/>
            <person name="McDonald B.A."/>
            <person name="Oliver R.P."/>
        </authorList>
    </citation>
    <scope>NUCLEOTIDE SEQUENCE [LARGE SCALE GENOMIC DNA]</scope>
    <source>
        <strain evidence="3">SN15 / ATCC MYA-4574 / FGSC 10173</strain>
    </source>
</reference>
<evidence type="ECO:0000313" key="2">
    <source>
        <dbReference type="EMBL" id="EAT80681.1"/>
    </source>
</evidence>
<proteinExistence type="predicted"/>
<feature type="region of interest" description="Disordered" evidence="1">
    <location>
        <begin position="1"/>
        <end position="22"/>
    </location>
</feature>
<name>Q0U7J5_PHANO</name>
<dbReference type="RefSeq" id="XP_001802495.1">
    <property type="nucleotide sequence ID" value="XM_001802443.1"/>
</dbReference>
<dbReference type="KEGG" id="pno:SNOG_12269"/>
<dbReference type="InParanoid" id="Q0U7J5"/>